<reference evidence="1 2" key="1">
    <citation type="submission" date="2020-09" db="EMBL/GenBank/DDBJ databases">
        <title>Dyella sp. 7MK23 isolated from forest soil.</title>
        <authorList>
            <person name="Fu J."/>
        </authorList>
    </citation>
    <scope>NUCLEOTIDE SEQUENCE [LARGE SCALE GENOMIC DNA]</scope>
    <source>
        <strain evidence="1 2">7MK23</strain>
    </source>
</reference>
<dbReference type="Proteomes" id="UP000651010">
    <property type="component" value="Unassembled WGS sequence"/>
</dbReference>
<organism evidence="1 2">
    <name type="scientific">Dyella acidiphila</name>
    <dbReference type="NCBI Taxonomy" id="2775866"/>
    <lineage>
        <taxon>Bacteria</taxon>
        <taxon>Pseudomonadati</taxon>
        <taxon>Pseudomonadota</taxon>
        <taxon>Gammaproteobacteria</taxon>
        <taxon>Lysobacterales</taxon>
        <taxon>Rhodanobacteraceae</taxon>
        <taxon>Dyella</taxon>
    </lineage>
</organism>
<keyword evidence="2" id="KW-1185">Reference proteome</keyword>
<gene>
    <name evidence="1" type="ORF">IGX34_14075</name>
</gene>
<accession>A0ABR9GBT8</accession>
<name>A0ABR9GBT8_9GAMM</name>
<comment type="caution">
    <text evidence="1">The sequence shown here is derived from an EMBL/GenBank/DDBJ whole genome shotgun (WGS) entry which is preliminary data.</text>
</comment>
<proteinExistence type="predicted"/>
<evidence type="ECO:0000313" key="2">
    <source>
        <dbReference type="Proteomes" id="UP000651010"/>
    </source>
</evidence>
<evidence type="ECO:0000313" key="1">
    <source>
        <dbReference type="EMBL" id="MBE1161507.1"/>
    </source>
</evidence>
<protein>
    <submittedName>
        <fullName evidence="1">Uncharacterized protein</fullName>
    </submittedName>
</protein>
<dbReference type="EMBL" id="JACZZA010000008">
    <property type="protein sequence ID" value="MBE1161507.1"/>
    <property type="molecule type" value="Genomic_DNA"/>
</dbReference>
<sequence>MKALKDVGKLTRAPWRIVAEDMNDALTEHASGGGAVGRFGAVLVSEIFGAALIR</sequence>